<feature type="disulfide bond" evidence="3">
    <location>
        <begin position="60"/>
        <end position="70"/>
    </location>
</feature>
<dbReference type="PROSITE" id="PS50853">
    <property type="entry name" value="FN3"/>
    <property type="match status" value="1"/>
</dbReference>
<comment type="caution">
    <text evidence="3">Lacks conserved residue(s) required for the propagation of feature annotation.</text>
</comment>
<dbReference type="SMART" id="SM00181">
    <property type="entry name" value="EGF"/>
    <property type="match status" value="2"/>
</dbReference>
<keyword evidence="3" id="KW-1015">Disulfide bond</keyword>
<feature type="transmembrane region" description="Helical" evidence="4">
    <location>
        <begin position="839"/>
        <end position="865"/>
    </location>
</feature>
<dbReference type="PANTHER" id="PTHR24416:SF611">
    <property type="entry name" value="TYROSINE-PROTEIN KINASE TRANSMEMBRANE RECEPTOR ROR"/>
    <property type="match status" value="1"/>
</dbReference>
<dbReference type="GO" id="GO:0005886">
    <property type="term" value="C:plasma membrane"/>
    <property type="evidence" value="ECO:0007669"/>
    <property type="project" value="TreeGrafter"/>
</dbReference>
<dbReference type="PROSITE" id="PS50011">
    <property type="entry name" value="PROTEIN_KINASE_DOM"/>
    <property type="match status" value="1"/>
</dbReference>
<organism evidence="8 9">
    <name type="scientific">Mytilus galloprovincialis</name>
    <name type="common">Mediterranean mussel</name>
    <dbReference type="NCBI Taxonomy" id="29158"/>
    <lineage>
        <taxon>Eukaryota</taxon>
        <taxon>Metazoa</taxon>
        <taxon>Spiralia</taxon>
        <taxon>Lophotrochozoa</taxon>
        <taxon>Mollusca</taxon>
        <taxon>Bivalvia</taxon>
        <taxon>Autobranchia</taxon>
        <taxon>Pteriomorphia</taxon>
        <taxon>Mytilida</taxon>
        <taxon>Mytiloidea</taxon>
        <taxon>Mytilidae</taxon>
        <taxon>Mytilinae</taxon>
        <taxon>Mytilus</taxon>
    </lineage>
</organism>
<comment type="caution">
    <text evidence="8">The sequence shown here is derived from an EMBL/GenBank/DDBJ whole genome shotgun (WGS) entry which is preliminary data.</text>
</comment>
<dbReference type="AlphaFoldDB" id="A0A8B6DJH9"/>
<evidence type="ECO:0000313" key="9">
    <source>
        <dbReference type="Proteomes" id="UP000596742"/>
    </source>
</evidence>
<gene>
    <name evidence="8" type="ORF">MGAL_10B048602</name>
</gene>
<dbReference type="InterPro" id="IPR001245">
    <property type="entry name" value="Ser-Thr/Tyr_kinase_cat_dom"/>
</dbReference>
<dbReference type="PANTHER" id="PTHR24416">
    <property type="entry name" value="TYROSINE-PROTEIN KINASE RECEPTOR"/>
    <property type="match status" value="1"/>
</dbReference>
<evidence type="ECO:0000259" key="6">
    <source>
        <dbReference type="PROSITE" id="PS50026"/>
    </source>
</evidence>
<proteinExistence type="predicted"/>
<feature type="disulfide bond" evidence="3">
    <location>
        <begin position="78"/>
        <end position="87"/>
    </location>
</feature>
<feature type="domain" description="Fibronectin type-III" evidence="7">
    <location>
        <begin position="738"/>
        <end position="832"/>
    </location>
</feature>
<reference evidence="8" key="1">
    <citation type="submission" date="2018-11" db="EMBL/GenBank/DDBJ databases">
        <authorList>
            <person name="Alioto T."/>
            <person name="Alioto T."/>
        </authorList>
    </citation>
    <scope>NUCLEOTIDE SEQUENCE</scope>
</reference>
<dbReference type="Proteomes" id="UP000596742">
    <property type="component" value="Unassembled WGS sequence"/>
</dbReference>
<dbReference type="SUPFAM" id="SSF49265">
    <property type="entry name" value="Fibronectin type III"/>
    <property type="match status" value="1"/>
</dbReference>
<dbReference type="GO" id="GO:0005524">
    <property type="term" value="F:ATP binding"/>
    <property type="evidence" value="ECO:0007669"/>
    <property type="project" value="InterPro"/>
</dbReference>
<keyword evidence="9" id="KW-1185">Reference proteome</keyword>
<dbReference type="PROSITE" id="PS01186">
    <property type="entry name" value="EGF_2"/>
    <property type="match status" value="1"/>
</dbReference>
<feature type="domain" description="Protein kinase" evidence="5">
    <location>
        <begin position="935"/>
        <end position="1078"/>
    </location>
</feature>
<dbReference type="InterPro" id="IPR011009">
    <property type="entry name" value="Kinase-like_dom_sf"/>
</dbReference>
<evidence type="ECO:0000256" key="1">
    <source>
        <dbReference type="ARBA" id="ARBA00004167"/>
    </source>
</evidence>
<dbReference type="SMART" id="SM00060">
    <property type="entry name" value="FN3"/>
    <property type="match status" value="2"/>
</dbReference>
<dbReference type="EMBL" id="UYJE01003538">
    <property type="protein sequence ID" value="VDI20025.1"/>
    <property type="molecule type" value="Genomic_DNA"/>
</dbReference>
<keyword evidence="2" id="KW-0325">Glycoprotein</keyword>
<dbReference type="InterPro" id="IPR000719">
    <property type="entry name" value="Prot_kinase_dom"/>
</dbReference>
<dbReference type="SUPFAM" id="SSF56112">
    <property type="entry name" value="Protein kinase-like (PK-like)"/>
    <property type="match status" value="1"/>
</dbReference>
<feature type="domain" description="EGF-like" evidence="6">
    <location>
        <begin position="56"/>
        <end position="88"/>
    </location>
</feature>
<dbReference type="Gene3D" id="2.10.25.10">
    <property type="entry name" value="Laminin"/>
    <property type="match status" value="1"/>
</dbReference>
<dbReference type="CDD" id="cd00054">
    <property type="entry name" value="EGF_CA"/>
    <property type="match status" value="1"/>
</dbReference>
<dbReference type="Gene3D" id="1.10.510.10">
    <property type="entry name" value="Transferase(Phosphotransferase) domain 1"/>
    <property type="match status" value="1"/>
</dbReference>
<sequence length="1078" mass="122964">NYYTRKYIRYWKTTHPCTKKTWPGICWSHGTVHYPVFGYENVCSSGWRHNGNQNCNIPICSPPCMNGGTCYSPNRCYCATGYQGDICGGVSACSHLKPCYPGKCYGSTCVCSDGFNGGSCLTLQSQTFLPAIEKVNATFTYHSETLKRDEYSYKCDATHMTKPDITWTNQGKFNVLEFYLKASLDDTYVFSRNPSRPSYISTVKFGIVSATASVIHMKLKNGGYYEAKNYPLSCPNLSNKNPNTTLSCYFKKSYIIQFDSDDRFMVHFTVGTGGYRNLLNGQSYYRQDTYTPVKTENSMELHFDYEDPIHCSEDSSCTSREVPFLLSHDVTNVELSPLWHGWKDKLSGVSRYVFEVWKMEYSYDRNGLREPLITTASNPVPLFIKEVNATGSIDFPSYEPRDPGVYSAILEVNDRANNSQYARQVAIFDRTSNISTSSADLIVVTTASPSSNFTWQTSQFSNIEVSWSGHFMNDVHEKGHFLEKILDYEPRLSDGKQGRRHDYKKILPRFDDNDGVRNRSSIPNIKSIIRFETVGRYINSHLIFPKTGWNDVVPLSDNKTFPLTDIRDGDSYQLWIRAHDIMGNSKVDSAVVHFDRSPPTVLPLKVEYNIDDGEYPFSSRVRVAAEDEHSGVRKISFRFIVNGTGEEKAKKDFLIESKSKEECELIPRDCKCVKMGECFLLDTVLDINNCWLKVPIKQVANFVLLLEVTVYNSAMLSSKRYKTIGMVKQLHGIQHYYSPSNITVVRKTSSSVSVKWIQAKTCYERAGIVIILYRPDNKTKEFKVHKDATTFDLTGLSSLTSYWFLMYTKYGNDTDFVSSSSPAMFAFVTRQKDESVKSFSTYGIIGIAAGVTVLLIVVVIVLVFLGRTGRLQPAKQRITSSIRTVRNTIRVQPTSNEYTVNFQNRTNVSKEDDDIYFYGRMEMLEDTMQISRKNISLKSELARGRFAVIFLAKYYTKSECHDVVAKTLKDDQNEEAIMKMKAKINFYTARVGRHKNILEFIGSVEDEVRGPMMILEYCSKGVLKLFLESIKSKMAVDIDERLYRIVFGICLGMDFLASKKVSIDYIHLQWECNRKQIS</sequence>
<dbReference type="GO" id="GO:0007169">
    <property type="term" value="P:cell surface receptor protein tyrosine kinase signaling pathway"/>
    <property type="evidence" value="ECO:0007669"/>
    <property type="project" value="TreeGrafter"/>
</dbReference>
<evidence type="ECO:0000313" key="8">
    <source>
        <dbReference type="EMBL" id="VDI20025.1"/>
    </source>
</evidence>
<protein>
    <submittedName>
        <fullName evidence="8">Uncharacterized protein</fullName>
    </submittedName>
</protein>
<accession>A0A8B6DJH9</accession>
<evidence type="ECO:0000256" key="2">
    <source>
        <dbReference type="ARBA" id="ARBA00023180"/>
    </source>
</evidence>
<evidence type="ECO:0000259" key="5">
    <source>
        <dbReference type="PROSITE" id="PS50011"/>
    </source>
</evidence>
<dbReference type="CDD" id="cd00063">
    <property type="entry name" value="FN3"/>
    <property type="match status" value="1"/>
</dbReference>
<dbReference type="Pfam" id="PF07714">
    <property type="entry name" value="PK_Tyr_Ser-Thr"/>
    <property type="match status" value="1"/>
</dbReference>
<evidence type="ECO:0000259" key="7">
    <source>
        <dbReference type="PROSITE" id="PS50853"/>
    </source>
</evidence>
<dbReference type="InterPro" id="IPR000742">
    <property type="entry name" value="EGF"/>
</dbReference>
<keyword evidence="4" id="KW-0472">Membrane</keyword>
<dbReference type="PROSITE" id="PS50026">
    <property type="entry name" value="EGF_3"/>
    <property type="match status" value="1"/>
</dbReference>
<keyword evidence="4" id="KW-1133">Transmembrane helix</keyword>
<keyword evidence="4" id="KW-0812">Transmembrane</keyword>
<feature type="non-terminal residue" evidence="8">
    <location>
        <position position="1078"/>
    </location>
</feature>
<comment type="subcellular location">
    <subcellularLocation>
        <location evidence="1">Membrane</location>
        <topology evidence="1">Single-pass membrane protein</topology>
    </subcellularLocation>
</comment>
<keyword evidence="3" id="KW-0245">EGF-like domain</keyword>
<dbReference type="Gene3D" id="2.60.40.10">
    <property type="entry name" value="Immunoglobulins"/>
    <property type="match status" value="1"/>
</dbReference>
<dbReference type="OrthoDB" id="6106621at2759"/>
<dbReference type="InterPro" id="IPR050122">
    <property type="entry name" value="RTK"/>
</dbReference>
<dbReference type="InterPro" id="IPR036116">
    <property type="entry name" value="FN3_sf"/>
</dbReference>
<dbReference type="GO" id="GO:0043235">
    <property type="term" value="C:receptor complex"/>
    <property type="evidence" value="ECO:0007669"/>
    <property type="project" value="TreeGrafter"/>
</dbReference>
<dbReference type="InterPro" id="IPR003961">
    <property type="entry name" value="FN3_dom"/>
</dbReference>
<name>A0A8B6DJH9_MYTGA</name>
<evidence type="ECO:0000256" key="4">
    <source>
        <dbReference type="SAM" id="Phobius"/>
    </source>
</evidence>
<dbReference type="PROSITE" id="PS00022">
    <property type="entry name" value="EGF_1"/>
    <property type="match status" value="1"/>
</dbReference>
<dbReference type="InterPro" id="IPR013783">
    <property type="entry name" value="Ig-like_fold"/>
</dbReference>
<evidence type="ECO:0000256" key="3">
    <source>
        <dbReference type="PROSITE-ProRule" id="PRU00076"/>
    </source>
</evidence>
<dbReference type="GO" id="GO:0004714">
    <property type="term" value="F:transmembrane receptor protein tyrosine kinase activity"/>
    <property type="evidence" value="ECO:0007669"/>
    <property type="project" value="TreeGrafter"/>
</dbReference>